<evidence type="ECO:0000313" key="2">
    <source>
        <dbReference type="EMBL" id="HIW71725.1"/>
    </source>
</evidence>
<dbReference type="AlphaFoldDB" id="A0A9D1QT93"/>
<feature type="compositionally biased region" description="Low complexity" evidence="1">
    <location>
        <begin position="188"/>
        <end position="197"/>
    </location>
</feature>
<feature type="region of interest" description="Disordered" evidence="1">
    <location>
        <begin position="232"/>
        <end position="302"/>
    </location>
</feature>
<feature type="compositionally biased region" description="Polar residues" evidence="1">
    <location>
        <begin position="37"/>
        <end position="47"/>
    </location>
</feature>
<reference evidence="2" key="1">
    <citation type="journal article" date="2021" name="PeerJ">
        <title>Extensive microbial diversity within the chicken gut microbiome revealed by metagenomics and culture.</title>
        <authorList>
            <person name="Gilroy R."/>
            <person name="Ravi A."/>
            <person name="Getino M."/>
            <person name="Pursley I."/>
            <person name="Horton D.L."/>
            <person name="Alikhan N.F."/>
            <person name="Baker D."/>
            <person name="Gharbi K."/>
            <person name="Hall N."/>
            <person name="Watson M."/>
            <person name="Adriaenssens E.M."/>
            <person name="Foster-Nyarko E."/>
            <person name="Jarju S."/>
            <person name="Secka A."/>
            <person name="Antonio M."/>
            <person name="Oren A."/>
            <person name="Chaudhuri R.R."/>
            <person name="La Ragione R."/>
            <person name="Hildebrand F."/>
            <person name="Pallen M.J."/>
        </authorList>
    </citation>
    <scope>NUCLEOTIDE SEQUENCE</scope>
    <source>
        <strain evidence="2">CHK173-259</strain>
    </source>
</reference>
<protein>
    <submittedName>
        <fullName evidence="2">Uncharacterized protein</fullName>
    </submittedName>
</protein>
<evidence type="ECO:0000313" key="3">
    <source>
        <dbReference type="Proteomes" id="UP000886822"/>
    </source>
</evidence>
<feature type="compositionally biased region" description="Polar residues" evidence="1">
    <location>
        <begin position="162"/>
        <end position="173"/>
    </location>
</feature>
<dbReference type="EMBL" id="DXGJ01000028">
    <property type="protein sequence ID" value="HIW71725.1"/>
    <property type="molecule type" value="Genomic_DNA"/>
</dbReference>
<evidence type="ECO:0000256" key="1">
    <source>
        <dbReference type="SAM" id="MobiDB-lite"/>
    </source>
</evidence>
<dbReference type="Proteomes" id="UP000886822">
    <property type="component" value="Unassembled WGS sequence"/>
</dbReference>
<feature type="region of interest" description="Disordered" evidence="1">
    <location>
        <begin position="1"/>
        <end position="204"/>
    </location>
</feature>
<feature type="compositionally biased region" description="Basic and acidic residues" evidence="1">
    <location>
        <begin position="1"/>
        <end position="10"/>
    </location>
</feature>
<gene>
    <name evidence="2" type="ORF">H9875_03770</name>
</gene>
<feature type="compositionally biased region" description="Basic and acidic residues" evidence="1">
    <location>
        <begin position="48"/>
        <end position="57"/>
    </location>
</feature>
<proteinExistence type="predicted"/>
<accession>A0A9D1QT93</accession>
<sequence length="327" mass="35004">MRVETQKEWNLEVPVIGNNSGDEFKNPGMVEVPDNKQPGTGTGQSQKPKPENPEPGKSETQTPEPDQSVIVEPEATVKPNHSNTGENETAKPDNSNQSSSDGTKPTGNQQTGTVDKESHGQATATGKQPAGQPEKPKPEEPAQVTPLPAPSITNGGALDKGTPSNKQPQQPTKKPTEGTKPGESSHRPAPVAQQPPVVSRPLVETNSTVAPLPVTAEPEKPIVTVPHVPVRLPHTSPLAHQEAPLLPDNVPAKEPARKPQRPQLRRRTPDKTSAANLTGEMPARPSLPHTSHSRLPQTNEVTNPFHWGGLVLLVTLMGSALTRRIRR</sequence>
<feature type="compositionally biased region" description="Polar residues" evidence="1">
    <location>
        <begin position="79"/>
        <end position="113"/>
    </location>
</feature>
<name>A0A9D1QT93_9LACO</name>
<feature type="compositionally biased region" description="Basic residues" evidence="1">
    <location>
        <begin position="258"/>
        <end position="268"/>
    </location>
</feature>
<organism evidence="2 3">
    <name type="scientific">Candidatus Levilactobacillus faecigallinarum</name>
    <dbReference type="NCBI Taxonomy" id="2838638"/>
    <lineage>
        <taxon>Bacteria</taxon>
        <taxon>Bacillati</taxon>
        <taxon>Bacillota</taxon>
        <taxon>Bacilli</taxon>
        <taxon>Lactobacillales</taxon>
        <taxon>Lactobacillaceae</taxon>
        <taxon>Levilactobacillus</taxon>
    </lineage>
</organism>
<feature type="compositionally biased region" description="Polar residues" evidence="1">
    <location>
        <begin position="288"/>
        <end position="302"/>
    </location>
</feature>
<reference evidence="2" key="2">
    <citation type="submission" date="2021-04" db="EMBL/GenBank/DDBJ databases">
        <authorList>
            <person name="Gilroy R."/>
        </authorList>
    </citation>
    <scope>NUCLEOTIDE SEQUENCE</scope>
    <source>
        <strain evidence="2">CHK173-259</strain>
    </source>
</reference>
<comment type="caution">
    <text evidence="2">The sequence shown here is derived from an EMBL/GenBank/DDBJ whole genome shotgun (WGS) entry which is preliminary data.</text>
</comment>